<proteinExistence type="predicted"/>
<feature type="signal peptide" evidence="1">
    <location>
        <begin position="1"/>
        <end position="24"/>
    </location>
</feature>
<sequence length="106" mass="10578">MQKKISVAATSVVLLISLVNSASGASIGGGNPHPVSDYVCKDGTHLAVRLLGESASVSINGKPAIDLPSQGTDGTTYSDGQQTLAIVDGRLSWTIGLAAPIACTGG</sequence>
<keyword evidence="3" id="KW-1185">Reference proteome</keyword>
<dbReference type="AlphaFoldDB" id="A0A849KNF7"/>
<name>A0A849KNF7_9HYPH</name>
<protein>
    <recommendedName>
        <fullName evidence="4">C-type lysozyme inhibitor domain-containing protein</fullName>
    </recommendedName>
</protein>
<dbReference type="EMBL" id="JABFCY010000003">
    <property type="protein sequence ID" value="NNU60109.1"/>
    <property type="molecule type" value="Genomic_DNA"/>
</dbReference>
<gene>
    <name evidence="2" type="ORF">HKX02_07525</name>
</gene>
<evidence type="ECO:0000256" key="1">
    <source>
        <dbReference type="SAM" id="SignalP"/>
    </source>
</evidence>
<accession>A0A849KNF7</accession>
<organism evidence="2 3">
    <name type="scientific">Ochrobactrum soli</name>
    <dbReference type="NCBI Taxonomy" id="2448455"/>
    <lineage>
        <taxon>Bacteria</taxon>
        <taxon>Pseudomonadati</taxon>
        <taxon>Pseudomonadota</taxon>
        <taxon>Alphaproteobacteria</taxon>
        <taxon>Hyphomicrobiales</taxon>
        <taxon>Brucellaceae</taxon>
        <taxon>Brucella/Ochrobactrum group</taxon>
        <taxon>Ochrobactrum</taxon>
    </lineage>
</organism>
<evidence type="ECO:0008006" key="4">
    <source>
        <dbReference type="Google" id="ProtNLM"/>
    </source>
</evidence>
<evidence type="ECO:0000313" key="2">
    <source>
        <dbReference type="EMBL" id="NNU60109.1"/>
    </source>
</evidence>
<dbReference type="Proteomes" id="UP000574931">
    <property type="component" value="Unassembled WGS sequence"/>
</dbReference>
<feature type="chain" id="PRO_5032629967" description="C-type lysozyme inhibitor domain-containing protein" evidence="1">
    <location>
        <begin position="25"/>
        <end position="106"/>
    </location>
</feature>
<dbReference type="RefSeq" id="WP_171317732.1">
    <property type="nucleotide sequence ID" value="NZ_JABFCY010000003.1"/>
</dbReference>
<keyword evidence="1" id="KW-0732">Signal</keyword>
<reference evidence="2 3" key="1">
    <citation type="submission" date="2020-05" db="EMBL/GenBank/DDBJ databases">
        <title>Draft Genome Sequence of Ochrobactrum soli Isolated from Stable Fly Gut.</title>
        <authorList>
            <person name="Pileggi M.T."/>
            <person name="Vazhakkala L.J."/>
            <person name="Wong C.N."/>
        </authorList>
    </citation>
    <scope>NUCLEOTIDE SEQUENCE [LARGE SCALE GENOMIC DNA]</scope>
    <source>
        <strain evidence="2 3">MTP-C0764</strain>
    </source>
</reference>
<evidence type="ECO:0000313" key="3">
    <source>
        <dbReference type="Proteomes" id="UP000574931"/>
    </source>
</evidence>
<comment type="caution">
    <text evidence="2">The sequence shown here is derived from an EMBL/GenBank/DDBJ whole genome shotgun (WGS) entry which is preliminary data.</text>
</comment>